<gene>
    <name evidence="1" type="ORF">SVIM_LOCUS3933</name>
</gene>
<dbReference type="SUPFAM" id="SSF54534">
    <property type="entry name" value="FKBP-like"/>
    <property type="match status" value="1"/>
</dbReference>
<dbReference type="GO" id="GO:0003755">
    <property type="term" value="F:peptidyl-prolyl cis-trans isomerase activity"/>
    <property type="evidence" value="ECO:0007669"/>
    <property type="project" value="InterPro"/>
</dbReference>
<dbReference type="PANTHER" id="PTHR47833">
    <property type="entry name" value="PHOTOSYNTHETIC NDH SUBUNIT OF LUMENAL LOCATION 4, CHLOROPLASTIC"/>
    <property type="match status" value="1"/>
</dbReference>
<dbReference type="GO" id="GO:0009507">
    <property type="term" value="C:chloroplast"/>
    <property type="evidence" value="ECO:0007669"/>
    <property type="project" value="InterPro"/>
</dbReference>
<sequence>MKWSSRILRDYDRSASISTTRPLFQEPDYVYRFQISGSGTMNSKAFSVGNYNLEATKAPTIKFSSHYQENVFQQPRLSGSQTFFKRREVIGPGFCKTAEEEAPCEVTAAPSGLAFFEIIVGAGPEAVNGQLIKCGKIFDSSYNRGNPLTFPAGVGEDINYSQVDKDRVCEFSKSDCIMLCSQTEELTVVLDDEFPKQLRTPLHEFNSSSKAGTKLSWGQRKMKLPPELGFGMRRKFSLVT</sequence>
<name>A0A6N2JX38_SALVM</name>
<protein>
    <submittedName>
        <fullName evidence="1">Uncharacterized protein</fullName>
    </submittedName>
</protein>
<proteinExistence type="predicted"/>
<dbReference type="InterPro" id="IPR046357">
    <property type="entry name" value="PPIase_dom_sf"/>
</dbReference>
<dbReference type="InterPro" id="IPR044183">
    <property type="entry name" value="PNSL4/FKBP13-like"/>
</dbReference>
<evidence type="ECO:0000313" key="1">
    <source>
        <dbReference type="EMBL" id="VFU20227.1"/>
    </source>
</evidence>
<dbReference type="AlphaFoldDB" id="A0A6N2JX38"/>
<organism evidence="1">
    <name type="scientific">Salix viminalis</name>
    <name type="common">Common osier</name>
    <name type="synonym">Basket willow</name>
    <dbReference type="NCBI Taxonomy" id="40686"/>
    <lineage>
        <taxon>Eukaryota</taxon>
        <taxon>Viridiplantae</taxon>
        <taxon>Streptophyta</taxon>
        <taxon>Embryophyta</taxon>
        <taxon>Tracheophyta</taxon>
        <taxon>Spermatophyta</taxon>
        <taxon>Magnoliopsida</taxon>
        <taxon>eudicotyledons</taxon>
        <taxon>Gunneridae</taxon>
        <taxon>Pentapetalae</taxon>
        <taxon>rosids</taxon>
        <taxon>fabids</taxon>
        <taxon>Malpighiales</taxon>
        <taxon>Salicaceae</taxon>
        <taxon>Saliceae</taxon>
        <taxon>Salix</taxon>
    </lineage>
</organism>
<reference evidence="1" key="1">
    <citation type="submission" date="2019-03" db="EMBL/GenBank/DDBJ databases">
        <authorList>
            <person name="Mank J."/>
            <person name="Almeida P."/>
        </authorList>
    </citation>
    <scope>NUCLEOTIDE SEQUENCE</scope>
    <source>
        <strain evidence="1">78183</strain>
    </source>
</reference>
<dbReference type="Gene3D" id="3.10.50.40">
    <property type="match status" value="1"/>
</dbReference>
<accession>A0A6N2JX38</accession>
<dbReference type="PANTHER" id="PTHR47833:SF2">
    <property type="entry name" value="PEPTIDYLPROLYL ISOMERASE"/>
    <property type="match status" value="1"/>
</dbReference>
<dbReference type="EMBL" id="CAADRP010000001">
    <property type="protein sequence ID" value="VFU20227.1"/>
    <property type="molecule type" value="Genomic_DNA"/>
</dbReference>